<feature type="coiled-coil region" evidence="3">
    <location>
        <begin position="1280"/>
        <end position="1371"/>
    </location>
</feature>
<dbReference type="PROSITE" id="PS51450">
    <property type="entry name" value="LRR"/>
    <property type="match status" value="2"/>
</dbReference>
<dbReference type="SMART" id="SM00364">
    <property type="entry name" value="LRR_BAC"/>
    <property type="match status" value="7"/>
</dbReference>
<accession>A0A9W7C959</accession>
<proteinExistence type="predicted"/>
<evidence type="ECO:0000313" key="7">
    <source>
        <dbReference type="Proteomes" id="UP001165122"/>
    </source>
</evidence>
<evidence type="ECO:0000313" key="6">
    <source>
        <dbReference type="EMBL" id="GMI04137.1"/>
    </source>
</evidence>
<dbReference type="GO" id="GO:0005737">
    <property type="term" value="C:cytoplasm"/>
    <property type="evidence" value="ECO:0007669"/>
    <property type="project" value="TreeGrafter"/>
</dbReference>
<feature type="compositionally biased region" description="Polar residues" evidence="4">
    <location>
        <begin position="10"/>
        <end position="19"/>
    </location>
</feature>
<dbReference type="PANTHER" id="PTHR48051:SF54">
    <property type="entry name" value="LEUCINE-RICH REPEAT-CONTAINING PROTEIN"/>
    <property type="match status" value="1"/>
</dbReference>
<dbReference type="EMBL" id="BRXW01000068">
    <property type="protein sequence ID" value="GMI04137.1"/>
    <property type="molecule type" value="Genomic_DNA"/>
</dbReference>
<evidence type="ECO:0000256" key="3">
    <source>
        <dbReference type="SAM" id="Coils"/>
    </source>
</evidence>
<keyword evidence="7" id="KW-1185">Reference proteome</keyword>
<dbReference type="PROSITE" id="PS01159">
    <property type="entry name" value="WW_DOMAIN_1"/>
    <property type="match status" value="1"/>
</dbReference>
<sequence length="1516" mass="172785">MPLTADETLPETTNNISSPTRKKLTISTEDDVILGQDEESASTLVPLPPKSPKRKALKKATPLKSPSHHASDPGAFTPSPGKRTDKINVSAGLSASKGSKGSHKKKKIDVHHLQPPGQPRIDFSRLVEEHGSFAAARRALRHRVEDHQHSIIKTRENDFTDSHLGSLFDETVRLSGVSGPPTLNTPFDKMKEVMGFNEKVKKGIIDESGGLEHDVIVATRRGWMTGQLTIPQKKMTTLPPYLGTTLQLQLPPPTKISMARNNLPQLLSSHVPQVSCQHLSYVVELDLGANDIVQLPNDLGNLKNLERLNLERNRLQALPDSILECKSLKVLKLNKNNFKSLHRYIGRLANLLHLDLSFNVLDIMPQTLPALKKLQHLDVSGNGLAHLGIQPILQEYEDRVKAREARKVMNARSEQGVWDEVVDPKTGHTCYYNRVTEKASNTKPITVNLEEGQSVASMPKRLDKFISDDRSTYTDYIERKKFLAVEGITEWDLNMDLTTGKIYYLNNVSGESSFTLPTALDTLGGCSSLKVFKCNQNLIRTLPSSICKCRSLHTLEAKNNYIGELPAEVGNLVKLKTLKMNKNELKGIPDSMEHCGNLNLVDLTGNYIDRFPDFINKCKSIERLMLGNNYLKILPYTLGFLTSLKDLQLFNNPLIDPPYDVVMEGLEETLYFCRQKYWARVNGPPPVVKVHASGIGDECLELEPEFRDRLQRKIEDSEASRSLELQLLNLQNIPEAVYQLEGLKNVDLSRNNFSVSPLEWEENLASVNSLYLKSCRMREISPSIQIMRNIVEINLEDNNLEYLPSTLCRIRRLQFLNLSKNRLYELPEDFGTMVDLREVILDINRLERFPDNIGNLRHLEVLSCNRNWLYALEPGICELSALQELSLDGNYISKLPQEIGRLNLKTLKMAHNRLEYLEDNCLRPNLIDSLSVFWISSNNLIELPQSFVDMKCLDDMKIEYNPMRSPPMELVQEGMQTVMQYCRIRASRINELGELLEDVGFETNENNYKPEAKNVLTGETGFLTPDDLREFDDAVNSFLNGKYYLYPAPAIEMRDKIDDLRYERETVFYHMILEAMLRVIQEEIKVRQNEETAFLARFSENVLRDDLVRPWGRSREKVLCYGIPIKVLLKETKANYFIKEDRPALYNLTKESLPDTIFEYNEEVLRDAMKNFKSPYGEVAAWDEKVPYDSCECVNDNGVEEKHLPCVVRSVVIVRTIYTAAESKRRVDEETLLEGHFQEMENVIQKWRAKAAGIKSLHSEVLQRTKSCKTSLDLGKKKLIDIETKDIEHAKDILKNAEQRKKDFEDGKAKVFHKLESPEDAVALVQEAEKGVKEVTDEIERLKEEIKKLKKRSKMRRLDKEEDALKDLRKKYCYKLYEQVYRFGRERAKQRGWRRPWDGPDGEAFAKYQNEGRAEGNLLSRLAGEGGALPGTDAADDSDSDNDDIFSGDSNPLTIVDGMLTQQAFDWSDTTDMKQYNCDPYEKYSNKFGNRIFAMATGIGKQLTRMTSLALDAAGF</sequence>
<feature type="compositionally biased region" description="Acidic residues" evidence="4">
    <location>
        <begin position="1434"/>
        <end position="1446"/>
    </location>
</feature>
<reference evidence="7" key="1">
    <citation type="journal article" date="2023" name="Commun. Biol.">
        <title>Genome analysis of Parmales, the sister group of diatoms, reveals the evolutionary specialization of diatoms from phago-mixotrophs to photoautotrophs.</title>
        <authorList>
            <person name="Ban H."/>
            <person name="Sato S."/>
            <person name="Yoshikawa S."/>
            <person name="Yamada K."/>
            <person name="Nakamura Y."/>
            <person name="Ichinomiya M."/>
            <person name="Sato N."/>
            <person name="Blanc-Mathieu R."/>
            <person name="Endo H."/>
            <person name="Kuwata A."/>
            <person name="Ogata H."/>
        </authorList>
    </citation>
    <scope>NUCLEOTIDE SEQUENCE [LARGE SCALE GENOMIC DNA]</scope>
    <source>
        <strain evidence="7">NIES 3700</strain>
    </source>
</reference>
<keyword evidence="1" id="KW-0433">Leucine-rich repeat</keyword>
<name>A0A9W7C959_9STRA</name>
<protein>
    <recommendedName>
        <fullName evidence="5">WW domain-containing protein</fullName>
    </recommendedName>
</protein>
<feature type="region of interest" description="Disordered" evidence="4">
    <location>
        <begin position="1"/>
        <end position="119"/>
    </location>
</feature>
<dbReference type="InterPro" id="IPR050216">
    <property type="entry name" value="LRR_domain-containing"/>
</dbReference>
<gene>
    <name evidence="6" type="ORF">TrLO_g10899</name>
</gene>
<evidence type="ECO:0000259" key="5">
    <source>
        <dbReference type="PROSITE" id="PS01159"/>
    </source>
</evidence>
<dbReference type="Pfam" id="PF13855">
    <property type="entry name" value="LRR_8"/>
    <property type="match status" value="1"/>
</dbReference>
<evidence type="ECO:0000256" key="2">
    <source>
        <dbReference type="ARBA" id="ARBA00022737"/>
    </source>
</evidence>
<dbReference type="InterPro" id="IPR003591">
    <property type="entry name" value="Leu-rich_rpt_typical-subtyp"/>
</dbReference>
<dbReference type="InterPro" id="IPR032675">
    <property type="entry name" value="LRR_dom_sf"/>
</dbReference>
<dbReference type="Gene3D" id="3.80.10.10">
    <property type="entry name" value="Ribonuclease Inhibitor"/>
    <property type="match status" value="4"/>
</dbReference>
<feature type="region of interest" description="Disordered" evidence="4">
    <location>
        <begin position="1423"/>
        <end position="1447"/>
    </location>
</feature>
<dbReference type="InterPro" id="IPR001202">
    <property type="entry name" value="WW_dom"/>
</dbReference>
<comment type="caution">
    <text evidence="6">The sequence shown here is derived from an EMBL/GenBank/DDBJ whole genome shotgun (WGS) entry which is preliminary data.</text>
</comment>
<feature type="domain" description="WW" evidence="5">
    <location>
        <begin position="491"/>
        <end position="517"/>
    </location>
</feature>
<evidence type="ECO:0000256" key="1">
    <source>
        <dbReference type="ARBA" id="ARBA00022614"/>
    </source>
</evidence>
<dbReference type="SUPFAM" id="SSF52058">
    <property type="entry name" value="L domain-like"/>
    <property type="match status" value="2"/>
</dbReference>
<keyword evidence="3" id="KW-0175">Coiled coil</keyword>
<evidence type="ECO:0000256" key="4">
    <source>
        <dbReference type="SAM" id="MobiDB-lite"/>
    </source>
</evidence>
<feature type="compositionally biased region" description="Acidic residues" evidence="4">
    <location>
        <begin position="28"/>
        <end position="40"/>
    </location>
</feature>
<dbReference type="Proteomes" id="UP001165122">
    <property type="component" value="Unassembled WGS sequence"/>
</dbReference>
<organism evidence="6 7">
    <name type="scientific">Triparma laevis f. longispina</name>
    <dbReference type="NCBI Taxonomy" id="1714387"/>
    <lineage>
        <taxon>Eukaryota</taxon>
        <taxon>Sar</taxon>
        <taxon>Stramenopiles</taxon>
        <taxon>Ochrophyta</taxon>
        <taxon>Bolidophyceae</taxon>
        <taxon>Parmales</taxon>
        <taxon>Triparmaceae</taxon>
        <taxon>Triparma</taxon>
    </lineage>
</organism>
<dbReference type="SMART" id="SM00369">
    <property type="entry name" value="LRR_TYP"/>
    <property type="match status" value="11"/>
</dbReference>
<dbReference type="Pfam" id="PF00560">
    <property type="entry name" value="LRR_1"/>
    <property type="match status" value="1"/>
</dbReference>
<dbReference type="OrthoDB" id="676979at2759"/>
<keyword evidence="2" id="KW-0677">Repeat</keyword>
<dbReference type="InterPro" id="IPR001611">
    <property type="entry name" value="Leu-rich_rpt"/>
</dbReference>
<dbReference type="PANTHER" id="PTHR48051">
    <property type="match status" value="1"/>
</dbReference>
<feature type="compositionally biased region" description="Basic residues" evidence="4">
    <location>
        <begin position="100"/>
        <end position="109"/>
    </location>
</feature>
<feature type="compositionally biased region" description="Low complexity" evidence="4">
    <location>
        <begin position="90"/>
        <end position="99"/>
    </location>
</feature>